<sequence length="368" mass="41573">MIMDHRHVPQGREQTPCRFITIGEIMLRLTPPNYEKIRTAAGFEASYGGSEANIALALSNLGIDSTFFTVVPDNSLGKSAIRMLRSNDVHCGPVIFSTPEQTPTHRMGTYYLETGYGIRPSRVIYDRKHSAITEYDFDSYDLGKLLEPYTWLHLSGITPALGENCRKLVMRCLKIAKEKGLTTSFDGNFRSALWTWEEARDFCTQCLPYIDVLFGIEPYHLWKDENDRSLGDVKDGVPLQPDFDQQDAVFRAFAERYPNLKCIARHVRYAYSGSENSLKAYMWYQGKTYESGVLTFNILDRVGAGDAFAGGFIYAMMKGCGPEDMLNFAVASSAMKHTIRGDANLIDSPETIWGLVDMGFEKNFDIKR</sequence>
<dbReference type="EMBL" id="DWWL01000010">
    <property type="protein sequence ID" value="HJC46870.1"/>
    <property type="molecule type" value="Genomic_DNA"/>
</dbReference>
<dbReference type="Gene3D" id="3.40.1190.20">
    <property type="match status" value="1"/>
</dbReference>
<evidence type="ECO:0000256" key="3">
    <source>
        <dbReference type="ARBA" id="ARBA00022777"/>
    </source>
</evidence>
<dbReference type="GO" id="GO:0016301">
    <property type="term" value="F:kinase activity"/>
    <property type="evidence" value="ECO:0007669"/>
    <property type="project" value="UniProtKB-KW"/>
</dbReference>
<feature type="domain" description="Carbohydrate kinase PfkB" evidence="4">
    <location>
        <begin position="297"/>
        <end position="344"/>
    </location>
</feature>
<evidence type="ECO:0000313" key="5">
    <source>
        <dbReference type="EMBL" id="HJC46870.1"/>
    </source>
</evidence>
<evidence type="ECO:0000256" key="1">
    <source>
        <dbReference type="ARBA" id="ARBA00010688"/>
    </source>
</evidence>
<evidence type="ECO:0000313" key="6">
    <source>
        <dbReference type="Proteomes" id="UP000823883"/>
    </source>
</evidence>
<dbReference type="PANTHER" id="PTHR43320">
    <property type="entry name" value="SUGAR KINASE"/>
    <property type="match status" value="1"/>
</dbReference>
<organism evidence="5 6">
    <name type="scientific">Candidatus Lachnoclostridium pullistercoris</name>
    <dbReference type="NCBI Taxonomy" id="2838632"/>
    <lineage>
        <taxon>Bacteria</taxon>
        <taxon>Bacillati</taxon>
        <taxon>Bacillota</taxon>
        <taxon>Clostridia</taxon>
        <taxon>Lachnospirales</taxon>
        <taxon>Lachnospiraceae</taxon>
    </lineage>
</organism>
<proteinExistence type="inferred from homology"/>
<comment type="similarity">
    <text evidence="1">Belongs to the carbohydrate kinase PfkB family.</text>
</comment>
<dbReference type="Proteomes" id="UP000823883">
    <property type="component" value="Unassembled WGS sequence"/>
</dbReference>
<evidence type="ECO:0000259" key="4">
    <source>
        <dbReference type="Pfam" id="PF00294"/>
    </source>
</evidence>
<reference evidence="5" key="1">
    <citation type="journal article" date="2021" name="PeerJ">
        <title>Extensive microbial diversity within the chicken gut microbiome revealed by metagenomics and culture.</title>
        <authorList>
            <person name="Gilroy R."/>
            <person name="Ravi A."/>
            <person name="Getino M."/>
            <person name="Pursley I."/>
            <person name="Horton D.L."/>
            <person name="Alikhan N.F."/>
            <person name="Baker D."/>
            <person name="Gharbi K."/>
            <person name="Hall N."/>
            <person name="Watson M."/>
            <person name="Adriaenssens E.M."/>
            <person name="Foster-Nyarko E."/>
            <person name="Jarju S."/>
            <person name="Secka A."/>
            <person name="Antonio M."/>
            <person name="Oren A."/>
            <person name="Chaudhuri R.R."/>
            <person name="La Ragione R."/>
            <person name="Hildebrand F."/>
            <person name="Pallen M.J."/>
        </authorList>
    </citation>
    <scope>NUCLEOTIDE SEQUENCE</scope>
    <source>
        <strain evidence="5">CHK183-5548</strain>
    </source>
</reference>
<dbReference type="PANTHER" id="PTHR43320:SF2">
    <property type="entry name" value="2-DEHYDRO-3-DEOXYGLUCONOKINASE_2-DEHYDRO-3-DEOXYGALACTONOKINASE"/>
    <property type="match status" value="1"/>
</dbReference>
<protein>
    <submittedName>
        <fullName evidence="5">Sugar kinase</fullName>
    </submittedName>
</protein>
<dbReference type="CDD" id="cd01166">
    <property type="entry name" value="KdgK"/>
    <property type="match status" value="1"/>
</dbReference>
<dbReference type="SUPFAM" id="SSF53613">
    <property type="entry name" value="Ribokinase-like"/>
    <property type="match status" value="1"/>
</dbReference>
<keyword evidence="2" id="KW-0808">Transferase</keyword>
<name>A0A9D2P9Z2_9FIRM</name>
<gene>
    <name evidence="5" type="ORF">IAA04_02315</name>
</gene>
<dbReference type="InterPro" id="IPR052700">
    <property type="entry name" value="Carb_kinase_PfkB-like"/>
</dbReference>
<keyword evidence="3 5" id="KW-0418">Kinase</keyword>
<dbReference type="InterPro" id="IPR011611">
    <property type="entry name" value="PfkB_dom"/>
</dbReference>
<evidence type="ECO:0000256" key="2">
    <source>
        <dbReference type="ARBA" id="ARBA00022679"/>
    </source>
</evidence>
<dbReference type="InterPro" id="IPR029056">
    <property type="entry name" value="Ribokinase-like"/>
</dbReference>
<comment type="caution">
    <text evidence="5">The sequence shown here is derived from an EMBL/GenBank/DDBJ whole genome shotgun (WGS) entry which is preliminary data.</text>
</comment>
<feature type="domain" description="Carbohydrate kinase PfkB" evidence="4">
    <location>
        <begin position="21"/>
        <end position="215"/>
    </location>
</feature>
<dbReference type="AlphaFoldDB" id="A0A9D2P9Z2"/>
<reference evidence="5" key="2">
    <citation type="submission" date="2021-04" db="EMBL/GenBank/DDBJ databases">
        <authorList>
            <person name="Gilroy R."/>
        </authorList>
    </citation>
    <scope>NUCLEOTIDE SEQUENCE</scope>
    <source>
        <strain evidence="5">CHK183-5548</strain>
    </source>
</reference>
<dbReference type="Pfam" id="PF00294">
    <property type="entry name" value="PfkB"/>
    <property type="match status" value="2"/>
</dbReference>
<accession>A0A9D2P9Z2</accession>